<dbReference type="AlphaFoldDB" id="A0A1G7NLA6"/>
<accession>A0A1G7NLA6</accession>
<keyword evidence="2" id="KW-1185">Reference proteome</keyword>
<gene>
    <name evidence="1" type="ORF">SAMN05216464_1288</name>
</gene>
<proteinExistence type="predicted"/>
<dbReference type="Proteomes" id="UP000199072">
    <property type="component" value="Unassembled WGS sequence"/>
</dbReference>
<organism evidence="1 2">
    <name type="scientific">Mucilaginibacter pineti</name>
    <dbReference type="NCBI Taxonomy" id="1391627"/>
    <lineage>
        <taxon>Bacteria</taxon>
        <taxon>Pseudomonadati</taxon>
        <taxon>Bacteroidota</taxon>
        <taxon>Sphingobacteriia</taxon>
        <taxon>Sphingobacteriales</taxon>
        <taxon>Sphingobacteriaceae</taxon>
        <taxon>Mucilaginibacter</taxon>
    </lineage>
</organism>
<sequence>MLSDEILRRQKADIKNEILAFNEQLLQLSRDSVEYIAVSTAIIALRIRLTEITNERIRRSNFLS</sequence>
<dbReference type="STRING" id="1391627.SAMN05216464_1288"/>
<reference evidence="1 2" key="1">
    <citation type="submission" date="2016-10" db="EMBL/GenBank/DDBJ databases">
        <authorList>
            <person name="de Groot N.N."/>
        </authorList>
    </citation>
    <scope>NUCLEOTIDE SEQUENCE [LARGE SCALE GENOMIC DNA]</scope>
    <source>
        <strain evidence="1 2">47C3B</strain>
    </source>
</reference>
<evidence type="ECO:0000313" key="1">
    <source>
        <dbReference type="EMBL" id="SDF74793.1"/>
    </source>
</evidence>
<name>A0A1G7NLA6_9SPHI</name>
<evidence type="ECO:0000313" key="2">
    <source>
        <dbReference type="Proteomes" id="UP000199072"/>
    </source>
</evidence>
<protein>
    <submittedName>
        <fullName evidence="1">Uncharacterized protein</fullName>
    </submittedName>
</protein>
<dbReference type="EMBL" id="FNAI01000028">
    <property type="protein sequence ID" value="SDF74793.1"/>
    <property type="molecule type" value="Genomic_DNA"/>
</dbReference>